<reference evidence="2 3" key="1">
    <citation type="submission" date="2018-06" db="EMBL/GenBank/DDBJ databases">
        <authorList>
            <consortium name="Pathogen Informatics"/>
            <person name="Doyle S."/>
        </authorList>
    </citation>
    <scope>NUCLEOTIDE SEQUENCE [LARGE SCALE GENOMIC DNA]</scope>
    <source>
        <strain evidence="2 3">NCTC11470</strain>
    </source>
</reference>
<name>A0A380PPW0_YERFR</name>
<keyword evidence="1" id="KW-0812">Transmembrane</keyword>
<keyword evidence="1" id="KW-0472">Membrane</keyword>
<sequence length="34" mass="3868">MQNSFCGQATSFVLQIFLIRAIECVVWGISYNDL</sequence>
<gene>
    <name evidence="2" type="ORF">NCTC11470_00624</name>
</gene>
<accession>A0A380PPW0</accession>
<evidence type="ECO:0000313" key="2">
    <source>
        <dbReference type="EMBL" id="SUP75610.1"/>
    </source>
</evidence>
<dbReference type="Proteomes" id="UP000254835">
    <property type="component" value="Unassembled WGS sequence"/>
</dbReference>
<keyword evidence="1" id="KW-1133">Transmembrane helix</keyword>
<proteinExistence type="predicted"/>
<evidence type="ECO:0000313" key="3">
    <source>
        <dbReference type="Proteomes" id="UP000254835"/>
    </source>
</evidence>
<feature type="transmembrane region" description="Helical" evidence="1">
    <location>
        <begin position="12"/>
        <end position="31"/>
    </location>
</feature>
<protein>
    <submittedName>
        <fullName evidence="2">Uncharacterized protein</fullName>
    </submittedName>
</protein>
<evidence type="ECO:0000256" key="1">
    <source>
        <dbReference type="SAM" id="Phobius"/>
    </source>
</evidence>
<dbReference type="EMBL" id="UHJA01000001">
    <property type="protein sequence ID" value="SUP75610.1"/>
    <property type="molecule type" value="Genomic_DNA"/>
</dbReference>
<dbReference type="AlphaFoldDB" id="A0A380PPW0"/>
<organism evidence="2 3">
    <name type="scientific">Yersinia frederiksenii</name>
    <dbReference type="NCBI Taxonomy" id="29484"/>
    <lineage>
        <taxon>Bacteria</taxon>
        <taxon>Pseudomonadati</taxon>
        <taxon>Pseudomonadota</taxon>
        <taxon>Gammaproteobacteria</taxon>
        <taxon>Enterobacterales</taxon>
        <taxon>Yersiniaceae</taxon>
        <taxon>Yersinia</taxon>
    </lineage>
</organism>